<keyword evidence="4" id="KW-0813">Transport</keyword>
<keyword evidence="13" id="KW-1185">Reference proteome</keyword>
<evidence type="ECO:0000256" key="8">
    <source>
        <dbReference type="ARBA" id="ARBA00022927"/>
    </source>
</evidence>
<keyword evidence="7 11" id="KW-0812">Transmembrane</keyword>
<gene>
    <name evidence="12" type="ORF">EOE67_08165</name>
</gene>
<evidence type="ECO:0000313" key="12">
    <source>
        <dbReference type="EMBL" id="RVU39882.1"/>
    </source>
</evidence>
<evidence type="ECO:0000256" key="11">
    <source>
        <dbReference type="SAM" id="Phobius"/>
    </source>
</evidence>
<dbReference type="OrthoDB" id="6118198at2"/>
<dbReference type="AlphaFoldDB" id="A0A437QZC1"/>
<proteinExistence type="inferred from homology"/>
<keyword evidence="8" id="KW-0653">Protein transport</keyword>
<dbReference type="Proteomes" id="UP000283077">
    <property type="component" value="Unassembled WGS sequence"/>
</dbReference>
<evidence type="ECO:0000256" key="10">
    <source>
        <dbReference type="ARBA" id="ARBA00030772"/>
    </source>
</evidence>
<evidence type="ECO:0000313" key="13">
    <source>
        <dbReference type="Proteomes" id="UP000283077"/>
    </source>
</evidence>
<dbReference type="InterPro" id="IPR022792">
    <property type="entry name" value="T2SS_protein-GspN"/>
</dbReference>
<evidence type="ECO:0000256" key="7">
    <source>
        <dbReference type="ARBA" id="ARBA00022692"/>
    </source>
</evidence>
<keyword evidence="6" id="KW-0997">Cell inner membrane</keyword>
<keyword evidence="9 11" id="KW-0472">Membrane</keyword>
<reference evidence="12 13" key="1">
    <citation type="submission" date="2019-01" db="EMBL/GenBank/DDBJ databases">
        <authorList>
            <person name="Chen W.-M."/>
        </authorList>
    </citation>
    <scope>NUCLEOTIDE SEQUENCE [LARGE SCALE GENOMIC DNA]</scope>
    <source>
        <strain evidence="12 13">KYPC3</strain>
    </source>
</reference>
<keyword evidence="5" id="KW-1003">Cell membrane</keyword>
<dbReference type="GO" id="GO:0015628">
    <property type="term" value="P:protein secretion by the type II secretion system"/>
    <property type="evidence" value="ECO:0007669"/>
    <property type="project" value="InterPro"/>
</dbReference>
<comment type="subcellular location">
    <subcellularLocation>
        <location evidence="1">Cell inner membrane</location>
    </subcellularLocation>
</comment>
<comment type="caution">
    <text evidence="12">The sequence shown here is derived from an EMBL/GenBank/DDBJ whole genome shotgun (WGS) entry which is preliminary data.</text>
</comment>
<keyword evidence="11" id="KW-1133">Transmembrane helix</keyword>
<organism evidence="12 13">
    <name type="scientific">Rheinheimera riviphila</name>
    <dbReference type="NCBI Taxonomy" id="1834037"/>
    <lineage>
        <taxon>Bacteria</taxon>
        <taxon>Pseudomonadati</taxon>
        <taxon>Pseudomonadota</taxon>
        <taxon>Gammaproteobacteria</taxon>
        <taxon>Chromatiales</taxon>
        <taxon>Chromatiaceae</taxon>
        <taxon>Rheinheimera</taxon>
    </lineage>
</organism>
<protein>
    <recommendedName>
        <fullName evidence="3">Type II secretion system protein N</fullName>
    </recommendedName>
    <alternativeName>
        <fullName evidence="10">General secretion pathway protein N</fullName>
    </alternativeName>
</protein>
<comment type="similarity">
    <text evidence="2">Belongs to the GSP N family.</text>
</comment>
<sequence>MDQLRLSFQMKKSILWGCGLTAYLVFAVTLAPASLWLKLLPLPADVKLGAVTGTLWSGQIAGVQRAPLYFPQLSWQLQLAPLWRGKIGLTVNGGELRDTELPYLQLAAELGLGSVTVRQSTVRLPIAGIMPQLQLPMPVDATGALVLNIQQFALGQPYCSALAGNASWQQAKFKAPNGWIDLNAIHSTLNCEEGNISLQTSADNPLGLLVKAEVLAGSYRINGSLKPEASMPKEVHQAMQFVGQPDGEGRFPLKLQGQIRSQ</sequence>
<dbReference type="GO" id="GO:0005886">
    <property type="term" value="C:plasma membrane"/>
    <property type="evidence" value="ECO:0007669"/>
    <property type="project" value="UniProtKB-SubCell"/>
</dbReference>
<dbReference type="EMBL" id="SACS01000007">
    <property type="protein sequence ID" value="RVU39882.1"/>
    <property type="molecule type" value="Genomic_DNA"/>
</dbReference>
<dbReference type="Pfam" id="PF01203">
    <property type="entry name" value="T2SSN"/>
    <property type="match status" value="1"/>
</dbReference>
<evidence type="ECO:0000256" key="2">
    <source>
        <dbReference type="ARBA" id="ARBA00007208"/>
    </source>
</evidence>
<accession>A0A437QZC1</accession>
<feature type="transmembrane region" description="Helical" evidence="11">
    <location>
        <begin position="14"/>
        <end position="37"/>
    </location>
</feature>
<evidence type="ECO:0000256" key="5">
    <source>
        <dbReference type="ARBA" id="ARBA00022475"/>
    </source>
</evidence>
<evidence type="ECO:0000256" key="6">
    <source>
        <dbReference type="ARBA" id="ARBA00022519"/>
    </source>
</evidence>
<evidence type="ECO:0000256" key="9">
    <source>
        <dbReference type="ARBA" id="ARBA00023136"/>
    </source>
</evidence>
<dbReference type="GO" id="GO:0015627">
    <property type="term" value="C:type II protein secretion system complex"/>
    <property type="evidence" value="ECO:0007669"/>
    <property type="project" value="InterPro"/>
</dbReference>
<evidence type="ECO:0000256" key="4">
    <source>
        <dbReference type="ARBA" id="ARBA00022448"/>
    </source>
</evidence>
<evidence type="ECO:0000256" key="1">
    <source>
        <dbReference type="ARBA" id="ARBA00004533"/>
    </source>
</evidence>
<name>A0A437QZC1_9GAMM</name>
<evidence type="ECO:0000256" key="3">
    <source>
        <dbReference type="ARBA" id="ARBA00021563"/>
    </source>
</evidence>